<keyword evidence="11" id="KW-0443">Lipid metabolism</keyword>
<accession>A0A6I2GHE0</accession>
<feature type="binding site" evidence="18">
    <location>
        <position position="81"/>
    </location>
    <ligand>
        <name>a divalent metal cation</name>
        <dbReference type="ChEBI" id="CHEBI:60240"/>
    </ligand>
</feature>
<dbReference type="Proteomes" id="UP000430975">
    <property type="component" value="Unassembled WGS sequence"/>
</dbReference>
<sequence length="138" mass="15317">MVSLDKKNNRTKRALFSSFKDAFSGVKFTFKNERNFRIHTVVTVLVVTAGFVLKISLFEWIIIVLCIGLVLAMELVNTAIEQTVDLIVGESFHELARNAKDAAAGAVVLSAGISVIIGLIIFLPYVWDLFMKLIESII</sequence>
<dbReference type="PROSITE" id="PS01069">
    <property type="entry name" value="DAGK_PROKAR"/>
    <property type="match status" value="1"/>
</dbReference>
<evidence type="ECO:0000256" key="2">
    <source>
        <dbReference type="ARBA" id="ARBA00005967"/>
    </source>
</evidence>
<evidence type="ECO:0000256" key="4">
    <source>
        <dbReference type="ARBA" id="ARBA00022516"/>
    </source>
</evidence>
<gene>
    <name evidence="20" type="ORF">GIY09_03215</name>
</gene>
<evidence type="ECO:0000256" key="17">
    <source>
        <dbReference type="PIRSR" id="PIRSR600829-3"/>
    </source>
</evidence>
<dbReference type="EMBL" id="WJQS01000002">
    <property type="protein sequence ID" value="MRI84911.1"/>
    <property type="molecule type" value="Genomic_DNA"/>
</dbReference>
<dbReference type="InterPro" id="IPR036945">
    <property type="entry name" value="DAGK_sf"/>
</dbReference>
<feature type="binding site" evidence="17">
    <location>
        <position position="33"/>
    </location>
    <ligand>
        <name>ATP</name>
        <dbReference type="ChEBI" id="CHEBI:30616"/>
    </ligand>
</feature>
<dbReference type="InterPro" id="IPR033717">
    <property type="entry name" value="UDPK"/>
</dbReference>
<evidence type="ECO:0000256" key="13">
    <source>
        <dbReference type="ARBA" id="ARBA00023209"/>
    </source>
</evidence>
<keyword evidence="10 19" id="KW-1133">Transmembrane helix</keyword>
<keyword evidence="8 20" id="KW-0418">Kinase</keyword>
<evidence type="ECO:0000256" key="14">
    <source>
        <dbReference type="ARBA" id="ARBA00023264"/>
    </source>
</evidence>
<comment type="subcellular location">
    <subcellularLocation>
        <location evidence="1">Cell membrane</location>
        <topology evidence="1">Multi-pass membrane protein</topology>
    </subcellularLocation>
</comment>
<name>A0A6I2GHE0_9LACT</name>
<dbReference type="PANTHER" id="PTHR34299:SF1">
    <property type="entry name" value="DIACYLGLYCEROL KINASE"/>
    <property type="match status" value="1"/>
</dbReference>
<evidence type="ECO:0000256" key="18">
    <source>
        <dbReference type="PIRSR" id="PIRSR600829-4"/>
    </source>
</evidence>
<feature type="binding site" evidence="18">
    <location>
        <position position="33"/>
    </location>
    <ligand>
        <name>a divalent metal cation</name>
        <dbReference type="ChEBI" id="CHEBI:60240"/>
    </ligand>
</feature>
<evidence type="ECO:0000256" key="15">
    <source>
        <dbReference type="PIRSR" id="PIRSR600829-1"/>
    </source>
</evidence>
<evidence type="ECO:0000256" key="1">
    <source>
        <dbReference type="ARBA" id="ARBA00004651"/>
    </source>
</evidence>
<feature type="binding site" evidence="16">
    <location>
        <position position="13"/>
    </location>
    <ligand>
        <name>substrate</name>
    </ligand>
</feature>
<comment type="similarity">
    <text evidence="2">Belongs to the bacterial diacylglycerol kinase family.</text>
</comment>
<dbReference type="CDD" id="cd14265">
    <property type="entry name" value="UDPK_IM_like"/>
    <property type="match status" value="1"/>
</dbReference>
<keyword evidence="4" id="KW-0444">Lipid biosynthesis</keyword>
<evidence type="ECO:0000256" key="8">
    <source>
        <dbReference type="ARBA" id="ARBA00022777"/>
    </source>
</evidence>
<dbReference type="GO" id="GO:0005886">
    <property type="term" value="C:plasma membrane"/>
    <property type="evidence" value="ECO:0007669"/>
    <property type="project" value="UniProtKB-SubCell"/>
</dbReference>
<evidence type="ECO:0000256" key="7">
    <source>
        <dbReference type="ARBA" id="ARBA00022741"/>
    </source>
</evidence>
<dbReference type="RefSeq" id="WP_153863208.1">
    <property type="nucleotide sequence ID" value="NZ_WJQS01000002.1"/>
</dbReference>
<dbReference type="Pfam" id="PF01219">
    <property type="entry name" value="DAGK_prokar"/>
    <property type="match status" value="1"/>
</dbReference>
<feature type="binding site" evidence="17">
    <location>
        <begin position="100"/>
        <end position="101"/>
    </location>
    <ligand>
        <name>ATP</name>
        <dbReference type="ChEBI" id="CHEBI:30616"/>
    </ligand>
</feature>
<feature type="transmembrane region" description="Helical" evidence="19">
    <location>
        <begin position="36"/>
        <end position="54"/>
    </location>
</feature>
<evidence type="ECO:0000256" key="3">
    <source>
        <dbReference type="ARBA" id="ARBA00022475"/>
    </source>
</evidence>
<evidence type="ECO:0000256" key="16">
    <source>
        <dbReference type="PIRSR" id="PIRSR600829-2"/>
    </source>
</evidence>
<keyword evidence="18" id="KW-0460">Magnesium</keyword>
<feature type="transmembrane region" description="Helical" evidence="19">
    <location>
        <begin position="101"/>
        <end position="127"/>
    </location>
</feature>
<feature type="active site" description="Proton acceptor" evidence="15">
    <location>
        <position position="74"/>
    </location>
</feature>
<evidence type="ECO:0000256" key="6">
    <source>
        <dbReference type="ARBA" id="ARBA00022692"/>
    </source>
</evidence>
<keyword evidence="14" id="KW-1208">Phospholipid metabolism</keyword>
<organism evidence="20 21">
    <name type="scientific">Fundicoccus ignavus</name>
    <dbReference type="NCBI Taxonomy" id="2664442"/>
    <lineage>
        <taxon>Bacteria</taxon>
        <taxon>Bacillati</taxon>
        <taxon>Bacillota</taxon>
        <taxon>Bacilli</taxon>
        <taxon>Lactobacillales</taxon>
        <taxon>Aerococcaceae</taxon>
        <taxon>Fundicoccus</taxon>
    </lineage>
</organism>
<keyword evidence="3" id="KW-1003">Cell membrane</keyword>
<reference evidence="20 21" key="1">
    <citation type="submission" date="2019-11" db="EMBL/GenBank/DDBJ databases">
        <title>Characterisation of Fundicoccus ignavus gen. nov. sp. nov., a novel genus of the family Aerococcaceae isolated from bulk tank milk.</title>
        <authorList>
            <person name="Siebert A."/>
            <person name="Huptas C."/>
            <person name="Wenning M."/>
            <person name="Scherer S."/>
            <person name="Doll E.V."/>
        </authorList>
    </citation>
    <scope>NUCLEOTIDE SEQUENCE [LARGE SCALE GENOMIC DNA]</scope>
    <source>
        <strain evidence="20 21">WS4759</strain>
    </source>
</reference>
<protein>
    <submittedName>
        <fullName evidence="20">Diacylglycerol kinase</fullName>
    </submittedName>
</protein>
<dbReference type="GO" id="GO:0005524">
    <property type="term" value="F:ATP binding"/>
    <property type="evidence" value="ECO:0007669"/>
    <property type="project" value="UniProtKB-KW"/>
</dbReference>
<dbReference type="GO" id="GO:0046872">
    <property type="term" value="F:metal ion binding"/>
    <property type="evidence" value="ECO:0007669"/>
    <property type="project" value="UniProtKB-KW"/>
</dbReference>
<evidence type="ECO:0000256" key="5">
    <source>
        <dbReference type="ARBA" id="ARBA00022679"/>
    </source>
</evidence>
<keyword evidence="12 19" id="KW-0472">Membrane</keyword>
<dbReference type="GO" id="GO:0008654">
    <property type="term" value="P:phospholipid biosynthetic process"/>
    <property type="evidence" value="ECO:0007669"/>
    <property type="project" value="UniProtKB-KW"/>
</dbReference>
<comment type="cofactor">
    <cofactor evidence="18">
        <name>Mg(2+)</name>
        <dbReference type="ChEBI" id="CHEBI:18420"/>
    </cofactor>
    <text evidence="18">Mn(2+), Zn(2+), Cd(2+) and Co(2+) support activity to lesser extents.</text>
</comment>
<evidence type="ECO:0000313" key="21">
    <source>
        <dbReference type="Proteomes" id="UP000430975"/>
    </source>
</evidence>
<evidence type="ECO:0000256" key="12">
    <source>
        <dbReference type="ARBA" id="ARBA00023136"/>
    </source>
</evidence>
<feature type="transmembrane region" description="Helical" evidence="19">
    <location>
        <begin position="60"/>
        <end position="80"/>
    </location>
</feature>
<feature type="binding site" evidence="17">
    <location>
        <position position="13"/>
    </location>
    <ligand>
        <name>ATP</name>
        <dbReference type="ChEBI" id="CHEBI:30616"/>
    </ligand>
</feature>
<evidence type="ECO:0000256" key="9">
    <source>
        <dbReference type="ARBA" id="ARBA00022840"/>
    </source>
</evidence>
<dbReference type="Gene3D" id="1.10.287.3610">
    <property type="match status" value="1"/>
</dbReference>
<evidence type="ECO:0000313" key="20">
    <source>
        <dbReference type="EMBL" id="MRI84911.1"/>
    </source>
</evidence>
<feature type="binding site" evidence="16">
    <location>
        <position position="74"/>
    </location>
    <ligand>
        <name>substrate</name>
    </ligand>
</feature>
<keyword evidence="13" id="KW-0594">Phospholipid biosynthesis</keyword>
<keyword evidence="7 17" id="KW-0547">Nucleotide-binding</keyword>
<evidence type="ECO:0000256" key="19">
    <source>
        <dbReference type="SAM" id="Phobius"/>
    </source>
</evidence>
<keyword evidence="9 17" id="KW-0067">ATP-binding</keyword>
<evidence type="ECO:0000256" key="11">
    <source>
        <dbReference type="ARBA" id="ARBA00023098"/>
    </source>
</evidence>
<dbReference type="GO" id="GO:0016301">
    <property type="term" value="F:kinase activity"/>
    <property type="evidence" value="ECO:0007669"/>
    <property type="project" value="UniProtKB-KW"/>
</dbReference>
<keyword evidence="18" id="KW-0479">Metal-binding</keyword>
<feature type="binding site" evidence="17">
    <location>
        <position position="81"/>
    </location>
    <ligand>
        <name>ATP</name>
        <dbReference type="ChEBI" id="CHEBI:30616"/>
    </ligand>
</feature>
<dbReference type="PANTHER" id="PTHR34299">
    <property type="entry name" value="DIACYLGLYCEROL KINASE"/>
    <property type="match status" value="1"/>
</dbReference>
<dbReference type="AlphaFoldDB" id="A0A6I2GHE0"/>
<keyword evidence="6 19" id="KW-0812">Transmembrane</keyword>
<keyword evidence="5" id="KW-0808">Transferase</keyword>
<keyword evidence="21" id="KW-1185">Reference proteome</keyword>
<evidence type="ECO:0000256" key="10">
    <source>
        <dbReference type="ARBA" id="ARBA00022989"/>
    </source>
</evidence>
<dbReference type="InterPro" id="IPR000829">
    <property type="entry name" value="DAGK"/>
</dbReference>
<comment type="caution">
    <text evidence="20">The sequence shown here is derived from an EMBL/GenBank/DDBJ whole genome shotgun (WGS) entry which is preliminary data.</text>
</comment>
<proteinExistence type="inferred from homology"/>